<dbReference type="RefSeq" id="WP_284368820.1">
    <property type="nucleotide sequence ID" value="NZ_BSNJ01000001.1"/>
</dbReference>
<dbReference type="SUPFAM" id="SSF51695">
    <property type="entry name" value="PLC-like phosphodiesterases"/>
    <property type="match status" value="1"/>
</dbReference>
<dbReference type="PANTHER" id="PTHR46211:SF1">
    <property type="entry name" value="GLYCEROPHOSPHODIESTER PHOSPHODIESTERASE, CYTOPLASMIC"/>
    <property type="match status" value="1"/>
</dbReference>
<evidence type="ECO:0000313" key="2">
    <source>
        <dbReference type="EMBL" id="GLQ19061.1"/>
    </source>
</evidence>
<dbReference type="EMBL" id="BSNJ01000001">
    <property type="protein sequence ID" value="GLQ19061.1"/>
    <property type="molecule type" value="Genomic_DNA"/>
</dbReference>
<accession>A0ABQ5UUW2</accession>
<comment type="caution">
    <text evidence="2">The sequence shown here is derived from an EMBL/GenBank/DDBJ whole genome shotgun (WGS) entry which is preliminary data.</text>
</comment>
<dbReference type="Proteomes" id="UP001161390">
    <property type="component" value="Unassembled WGS sequence"/>
</dbReference>
<proteinExistence type="predicted"/>
<organism evidence="2 3">
    <name type="scientific">Algimonas porphyrae</name>
    <dbReference type="NCBI Taxonomy" id="1128113"/>
    <lineage>
        <taxon>Bacteria</taxon>
        <taxon>Pseudomonadati</taxon>
        <taxon>Pseudomonadota</taxon>
        <taxon>Alphaproteobacteria</taxon>
        <taxon>Maricaulales</taxon>
        <taxon>Robiginitomaculaceae</taxon>
        <taxon>Algimonas</taxon>
    </lineage>
</organism>
<dbReference type="Pfam" id="PF03009">
    <property type="entry name" value="GDPD"/>
    <property type="match status" value="1"/>
</dbReference>
<reference evidence="2" key="2">
    <citation type="submission" date="2023-01" db="EMBL/GenBank/DDBJ databases">
        <title>Draft genome sequence of Algimonas porphyrae strain NBRC 108216.</title>
        <authorList>
            <person name="Sun Q."/>
            <person name="Mori K."/>
        </authorList>
    </citation>
    <scope>NUCLEOTIDE SEQUENCE</scope>
    <source>
        <strain evidence="2">NBRC 108216</strain>
    </source>
</reference>
<evidence type="ECO:0000313" key="3">
    <source>
        <dbReference type="Proteomes" id="UP001161390"/>
    </source>
</evidence>
<reference evidence="2" key="1">
    <citation type="journal article" date="2014" name="Int. J. Syst. Evol. Microbiol.">
        <title>Complete genome of a new Firmicutes species belonging to the dominant human colonic microbiota ('Ruminococcus bicirculans') reveals two chromosomes and a selective capacity to utilize plant glucans.</title>
        <authorList>
            <consortium name="NISC Comparative Sequencing Program"/>
            <person name="Wegmann U."/>
            <person name="Louis P."/>
            <person name="Goesmann A."/>
            <person name="Henrissat B."/>
            <person name="Duncan S.H."/>
            <person name="Flint H.J."/>
        </authorList>
    </citation>
    <scope>NUCLEOTIDE SEQUENCE</scope>
    <source>
        <strain evidence="2">NBRC 108216</strain>
    </source>
</reference>
<evidence type="ECO:0000259" key="1">
    <source>
        <dbReference type="Pfam" id="PF03009"/>
    </source>
</evidence>
<sequence length="268" mass="30051">MAKFDQIISHRFRGFAERESSLDGLKAALDFGVRQIEFDIRLTACGTPLVTHDEAARDKNGRWHKVCDIYARDLTSLGGDFAHMPMAESVFAAIAAHDNRACRILVDMKDAGFEEMLYALCAAYGLLNRAVWVSWLPEVLFALHDIDPGAHSCLSHWCQSPGVATRSIHKVFNAHLGHIERPVRRHVHGERSGWFVNGPLRGELRQIIDWVCVPANQINAALVDDYHLDGTRVSAFSYVTAAAIEQAETRFGHDAFFSDSRAPFESYR</sequence>
<keyword evidence="3" id="KW-1185">Reference proteome</keyword>
<name>A0ABQ5UUW2_9PROT</name>
<gene>
    <name evidence="2" type="ORF">GCM10007854_00160</name>
</gene>
<protein>
    <recommendedName>
        <fullName evidence="1">GP-PDE domain-containing protein</fullName>
    </recommendedName>
</protein>
<dbReference type="Gene3D" id="3.20.20.190">
    <property type="entry name" value="Phosphatidylinositol (PI) phosphodiesterase"/>
    <property type="match status" value="1"/>
</dbReference>
<dbReference type="InterPro" id="IPR017946">
    <property type="entry name" value="PLC-like_Pdiesterase_TIM-brl"/>
</dbReference>
<feature type="domain" description="GP-PDE" evidence="1">
    <location>
        <begin position="19"/>
        <end position="78"/>
    </location>
</feature>
<dbReference type="InterPro" id="IPR030395">
    <property type="entry name" value="GP_PDE_dom"/>
</dbReference>
<dbReference type="PANTHER" id="PTHR46211">
    <property type="entry name" value="GLYCEROPHOSPHORYL DIESTER PHOSPHODIESTERASE"/>
    <property type="match status" value="1"/>
</dbReference>